<evidence type="ECO:0000313" key="2">
    <source>
        <dbReference type="Proteomes" id="UP000189674"/>
    </source>
</evidence>
<evidence type="ECO:0000313" key="1">
    <source>
        <dbReference type="EMBL" id="AQT69746.1"/>
    </source>
</evidence>
<name>A0A1U9NQG2_9BACT</name>
<gene>
    <name evidence="1" type="ORF">STSP2_02943</name>
</gene>
<sequence>MRIFSGGEVRFSAVIFVLLCVTGFICGCGEPRLAPKRSEAPLRAESPADMRILGLTRVETKGDSGKKLEVFLELRNSSGEQLRTPARFLFEMYKYQPRSSEPAGQRLQIWDPVEVTRDDLAGGGGYWLTFLEAYSFELDLGGYAGRVGDYLLQVTCFTADGRRLTDTLRLKNP</sequence>
<dbReference type="KEGG" id="alus:STSP2_02943"/>
<organism evidence="1 2">
    <name type="scientific">Anaerohalosphaera lusitana</name>
    <dbReference type="NCBI Taxonomy" id="1936003"/>
    <lineage>
        <taxon>Bacteria</taxon>
        <taxon>Pseudomonadati</taxon>
        <taxon>Planctomycetota</taxon>
        <taxon>Phycisphaerae</taxon>
        <taxon>Sedimentisphaerales</taxon>
        <taxon>Anaerohalosphaeraceae</taxon>
        <taxon>Anaerohalosphaera</taxon>
    </lineage>
</organism>
<accession>A0A1U9NQG2</accession>
<proteinExistence type="predicted"/>
<dbReference type="PROSITE" id="PS51257">
    <property type="entry name" value="PROKAR_LIPOPROTEIN"/>
    <property type="match status" value="1"/>
</dbReference>
<keyword evidence="2" id="KW-1185">Reference proteome</keyword>
<dbReference type="AlphaFoldDB" id="A0A1U9NQG2"/>
<reference evidence="2" key="1">
    <citation type="submission" date="2017-02" db="EMBL/GenBank/DDBJ databases">
        <title>Comparative genomics and description of representatives of a novel lineage of planctomycetes thriving in anoxic sediments.</title>
        <authorList>
            <person name="Spring S."/>
            <person name="Bunk B."/>
            <person name="Sproer C."/>
        </authorList>
    </citation>
    <scope>NUCLEOTIDE SEQUENCE [LARGE SCALE GENOMIC DNA]</scope>
    <source>
        <strain evidence="2">ST-NAGAB-D1</strain>
    </source>
</reference>
<dbReference type="Proteomes" id="UP000189674">
    <property type="component" value="Chromosome"/>
</dbReference>
<dbReference type="EMBL" id="CP019791">
    <property type="protein sequence ID" value="AQT69746.1"/>
    <property type="molecule type" value="Genomic_DNA"/>
</dbReference>
<protein>
    <submittedName>
        <fullName evidence="1">Uncharacterized protein</fullName>
    </submittedName>
</protein>
<dbReference type="STRING" id="1936003.STSP2_02943"/>